<accession>A0A5J6MRK7</accession>
<evidence type="ECO:0000313" key="10">
    <source>
        <dbReference type="Proteomes" id="UP000325797"/>
    </source>
</evidence>
<evidence type="ECO:0000256" key="6">
    <source>
        <dbReference type="PROSITE-ProRule" id="PRU00433"/>
    </source>
</evidence>
<keyword evidence="5 6" id="KW-0408">Iron</keyword>
<evidence type="ECO:0000256" key="2">
    <source>
        <dbReference type="ARBA" id="ARBA00022617"/>
    </source>
</evidence>
<name>A0A5J6MRK7_9PROT</name>
<evidence type="ECO:0000259" key="8">
    <source>
        <dbReference type="PROSITE" id="PS51007"/>
    </source>
</evidence>
<keyword evidence="7" id="KW-0732">Signal</keyword>
<sequence>MSPPRNQARSALLLLVVWLLLILAAATALRARADEPATGDPARGEAIYRKCQGCHSIDRNRVGPMHKGLFGRQAGTVPGFDYSAAMKASGIVWNEQTLDAFLSDPRGFVPGTKMTYAGVKNPRDRADLIAYLKQATRE</sequence>
<dbReference type="GO" id="GO:0046872">
    <property type="term" value="F:metal ion binding"/>
    <property type="evidence" value="ECO:0007669"/>
    <property type="project" value="UniProtKB-KW"/>
</dbReference>
<dbReference type="PRINTS" id="PR00604">
    <property type="entry name" value="CYTCHRMECIAB"/>
</dbReference>
<dbReference type="Pfam" id="PF00034">
    <property type="entry name" value="Cytochrom_C"/>
    <property type="match status" value="1"/>
</dbReference>
<gene>
    <name evidence="9" type="ORF">FRZ61_02290</name>
</gene>
<evidence type="ECO:0000256" key="1">
    <source>
        <dbReference type="ARBA" id="ARBA00022448"/>
    </source>
</evidence>
<dbReference type="Proteomes" id="UP000325797">
    <property type="component" value="Chromosome"/>
</dbReference>
<dbReference type="GO" id="GO:0009055">
    <property type="term" value="F:electron transfer activity"/>
    <property type="evidence" value="ECO:0007669"/>
    <property type="project" value="InterPro"/>
</dbReference>
<dbReference type="AlphaFoldDB" id="A0A5J6MRK7"/>
<dbReference type="InterPro" id="IPR009056">
    <property type="entry name" value="Cyt_c-like_dom"/>
</dbReference>
<dbReference type="Gene3D" id="1.10.760.10">
    <property type="entry name" value="Cytochrome c-like domain"/>
    <property type="match status" value="1"/>
</dbReference>
<keyword evidence="4" id="KW-0249">Electron transport</keyword>
<dbReference type="InterPro" id="IPR002327">
    <property type="entry name" value="Cyt_c_1A/1B"/>
</dbReference>
<evidence type="ECO:0000256" key="7">
    <source>
        <dbReference type="SAM" id="SignalP"/>
    </source>
</evidence>
<keyword evidence="1" id="KW-0813">Transport</keyword>
<keyword evidence="2 6" id="KW-0349">Heme</keyword>
<evidence type="ECO:0000256" key="4">
    <source>
        <dbReference type="ARBA" id="ARBA00022982"/>
    </source>
</evidence>
<dbReference type="EMBL" id="CP042582">
    <property type="protein sequence ID" value="QEX20312.1"/>
    <property type="molecule type" value="Genomic_DNA"/>
</dbReference>
<evidence type="ECO:0000256" key="3">
    <source>
        <dbReference type="ARBA" id="ARBA00022723"/>
    </source>
</evidence>
<feature type="domain" description="Cytochrome c" evidence="8">
    <location>
        <begin position="39"/>
        <end position="136"/>
    </location>
</feature>
<feature type="chain" id="PRO_5023831685" evidence="7">
    <location>
        <begin position="34"/>
        <end position="138"/>
    </location>
</feature>
<dbReference type="SUPFAM" id="SSF46626">
    <property type="entry name" value="Cytochrome c"/>
    <property type="match status" value="1"/>
</dbReference>
<evidence type="ECO:0000256" key="5">
    <source>
        <dbReference type="ARBA" id="ARBA00023004"/>
    </source>
</evidence>
<dbReference type="PROSITE" id="PS51007">
    <property type="entry name" value="CYTC"/>
    <property type="match status" value="1"/>
</dbReference>
<proteinExistence type="predicted"/>
<organism evidence="9 10">
    <name type="scientific">Hypericibacter adhaerens</name>
    <dbReference type="NCBI Taxonomy" id="2602016"/>
    <lineage>
        <taxon>Bacteria</taxon>
        <taxon>Pseudomonadati</taxon>
        <taxon>Pseudomonadota</taxon>
        <taxon>Alphaproteobacteria</taxon>
        <taxon>Rhodospirillales</taxon>
        <taxon>Dongiaceae</taxon>
        <taxon>Hypericibacter</taxon>
    </lineage>
</organism>
<dbReference type="RefSeq" id="WP_151114559.1">
    <property type="nucleotide sequence ID" value="NZ_CP042582.1"/>
</dbReference>
<dbReference type="GO" id="GO:0020037">
    <property type="term" value="F:heme binding"/>
    <property type="evidence" value="ECO:0007669"/>
    <property type="project" value="InterPro"/>
</dbReference>
<protein>
    <submittedName>
        <fullName evidence="9">Cytochrome c</fullName>
    </submittedName>
</protein>
<dbReference type="PANTHER" id="PTHR11961">
    <property type="entry name" value="CYTOCHROME C"/>
    <property type="match status" value="1"/>
</dbReference>
<keyword evidence="10" id="KW-1185">Reference proteome</keyword>
<dbReference type="InterPro" id="IPR036909">
    <property type="entry name" value="Cyt_c-like_dom_sf"/>
</dbReference>
<evidence type="ECO:0000313" key="9">
    <source>
        <dbReference type="EMBL" id="QEX20312.1"/>
    </source>
</evidence>
<dbReference type="OrthoDB" id="9805828at2"/>
<feature type="signal peptide" evidence="7">
    <location>
        <begin position="1"/>
        <end position="33"/>
    </location>
</feature>
<dbReference type="KEGG" id="hadh:FRZ61_02290"/>
<keyword evidence="3 6" id="KW-0479">Metal-binding</keyword>
<reference evidence="9 10" key="1">
    <citation type="submission" date="2019-08" db="EMBL/GenBank/DDBJ databases">
        <title>Hyperibacter terrae gen. nov., sp. nov. and Hyperibacter viscosus sp. nov., two new members in the family Rhodospirillaceae isolated from the rhizosphere of Hypericum perforatum.</title>
        <authorList>
            <person name="Noviana Z."/>
        </authorList>
    </citation>
    <scope>NUCLEOTIDE SEQUENCE [LARGE SCALE GENOMIC DNA]</scope>
    <source>
        <strain evidence="9 10">R5959</strain>
    </source>
</reference>